<comment type="caution">
    <text evidence="1">The sequence shown here is derived from an EMBL/GenBank/DDBJ whole genome shotgun (WGS) entry which is preliminary data.</text>
</comment>
<evidence type="ECO:0000313" key="1">
    <source>
        <dbReference type="EMBL" id="RCW88574.1"/>
    </source>
</evidence>
<sequence length="73" mass="8035">MNDPLEESKQQGREGAARIIADFVEASKTDYEEAVQIAVEAIRTAALNNIKSNYHLIEAVMAMAALGWEKPTD</sequence>
<proteinExistence type="predicted"/>
<name>A0A368ZDL1_9RHOB</name>
<organism evidence="1 2">
    <name type="scientific">Paracoccus lutimaris</name>
    <dbReference type="NCBI Taxonomy" id="1490030"/>
    <lineage>
        <taxon>Bacteria</taxon>
        <taxon>Pseudomonadati</taxon>
        <taxon>Pseudomonadota</taxon>
        <taxon>Alphaproteobacteria</taxon>
        <taxon>Rhodobacterales</taxon>
        <taxon>Paracoccaceae</taxon>
        <taxon>Paracoccus</taxon>
    </lineage>
</organism>
<dbReference type="RefSeq" id="WP_114347336.1">
    <property type="nucleotide sequence ID" value="NZ_QPJL01000001.1"/>
</dbReference>
<dbReference type="EMBL" id="QPJL01000001">
    <property type="protein sequence ID" value="RCW88574.1"/>
    <property type="molecule type" value="Genomic_DNA"/>
</dbReference>
<evidence type="ECO:0000313" key="2">
    <source>
        <dbReference type="Proteomes" id="UP000253345"/>
    </source>
</evidence>
<dbReference type="Proteomes" id="UP000253345">
    <property type="component" value="Unassembled WGS sequence"/>
</dbReference>
<reference evidence="1 2" key="1">
    <citation type="submission" date="2018-07" db="EMBL/GenBank/DDBJ databases">
        <title>Genomic Encyclopedia of Type Strains, Phase III (KMG-III): the genomes of soil and plant-associated and newly described type strains.</title>
        <authorList>
            <person name="Whitman W."/>
        </authorList>
    </citation>
    <scope>NUCLEOTIDE SEQUENCE [LARGE SCALE GENOMIC DNA]</scope>
    <source>
        <strain evidence="1 2">CECT 8525</strain>
    </source>
</reference>
<accession>A0A368ZDL1</accession>
<keyword evidence="2" id="KW-1185">Reference proteome</keyword>
<protein>
    <submittedName>
        <fullName evidence="1">Uncharacterized protein</fullName>
    </submittedName>
</protein>
<gene>
    <name evidence="1" type="ORF">DFP89_1016</name>
</gene>
<dbReference type="OrthoDB" id="7866985at2"/>
<dbReference type="AlphaFoldDB" id="A0A368ZDL1"/>